<dbReference type="AlphaFoldDB" id="A0A3P6TRD0"/>
<dbReference type="PANTHER" id="PTHR45720:SF5">
    <property type="entry name" value="CHLORIDE CHANNEL PROTEIN"/>
    <property type="match status" value="1"/>
</dbReference>
<name>A0A3P6TRD0_ANISI</name>
<dbReference type="SUPFAM" id="SSF81340">
    <property type="entry name" value="Clc chloride channel"/>
    <property type="match status" value="1"/>
</dbReference>
<keyword evidence="5 6" id="KW-0472">Membrane</keyword>
<evidence type="ECO:0000256" key="3">
    <source>
        <dbReference type="ARBA" id="ARBA00022737"/>
    </source>
</evidence>
<feature type="transmembrane region" description="Helical" evidence="6">
    <location>
        <begin position="76"/>
        <end position="97"/>
    </location>
</feature>
<evidence type="ECO:0000256" key="2">
    <source>
        <dbReference type="ARBA" id="ARBA00022692"/>
    </source>
</evidence>
<reference evidence="7 8" key="1">
    <citation type="submission" date="2018-11" db="EMBL/GenBank/DDBJ databases">
        <authorList>
            <consortium name="Pathogen Informatics"/>
        </authorList>
    </citation>
    <scope>NUCLEOTIDE SEQUENCE [LARGE SCALE GENOMIC DNA]</scope>
</reference>
<keyword evidence="4 6" id="KW-1133">Transmembrane helix</keyword>
<evidence type="ECO:0000256" key="6">
    <source>
        <dbReference type="SAM" id="Phobius"/>
    </source>
</evidence>
<dbReference type="Gene3D" id="1.10.3080.10">
    <property type="entry name" value="Clc chloride channel"/>
    <property type="match status" value="1"/>
</dbReference>
<comment type="subcellular location">
    <subcellularLocation>
        <location evidence="1">Membrane</location>
        <topology evidence="1">Multi-pass membrane protein</topology>
    </subcellularLocation>
</comment>
<dbReference type="InterPro" id="IPR001807">
    <property type="entry name" value="ClC"/>
</dbReference>
<dbReference type="PRINTS" id="PR00762">
    <property type="entry name" value="CLCHANNEL"/>
</dbReference>
<evidence type="ECO:0000256" key="4">
    <source>
        <dbReference type="ARBA" id="ARBA00022989"/>
    </source>
</evidence>
<feature type="transmembrane region" description="Helical" evidence="6">
    <location>
        <begin position="117"/>
        <end position="141"/>
    </location>
</feature>
<protein>
    <submittedName>
        <fullName evidence="7">Uncharacterized protein</fullName>
    </submittedName>
</protein>
<sequence>MIERCADDHTAANGHAANGYAGQFAYDCDDPNHEEELADDDNEDDEEIAKNDKNEPLSAFLHRQLQNVIHFFVEDWFLSAMLGVITAVLSISVDVAIEYLQQFRLILYEHALKFHAYSAAICWILYITLMTGGAAAVCHAFSKHAVGSGIPEVKVIMHGFVMKNYLTFKTLIVKMISLTLALGSGLPIGKELSEFHGFLYAHCNSVILQVLTTRLVILIR</sequence>
<feature type="transmembrane region" description="Helical" evidence="6">
    <location>
        <begin position="198"/>
        <end position="219"/>
    </location>
</feature>
<dbReference type="GO" id="GO:0005247">
    <property type="term" value="F:voltage-gated chloride channel activity"/>
    <property type="evidence" value="ECO:0007669"/>
    <property type="project" value="TreeGrafter"/>
</dbReference>
<dbReference type="OrthoDB" id="4564at2759"/>
<dbReference type="InterPro" id="IPR050970">
    <property type="entry name" value="Cl_channel_volt-gated"/>
</dbReference>
<dbReference type="PANTHER" id="PTHR45720">
    <property type="entry name" value="CHLORIDE CHANNEL PROTEIN 2"/>
    <property type="match status" value="1"/>
</dbReference>
<keyword evidence="8" id="KW-1185">Reference proteome</keyword>
<evidence type="ECO:0000313" key="7">
    <source>
        <dbReference type="EMBL" id="VDK66891.1"/>
    </source>
</evidence>
<evidence type="ECO:0000313" key="8">
    <source>
        <dbReference type="Proteomes" id="UP000267096"/>
    </source>
</evidence>
<keyword evidence="2 6" id="KW-0812">Transmembrane</keyword>
<dbReference type="InterPro" id="IPR014743">
    <property type="entry name" value="Cl-channel_core"/>
</dbReference>
<organism evidence="7 8">
    <name type="scientific">Anisakis simplex</name>
    <name type="common">Herring worm</name>
    <dbReference type="NCBI Taxonomy" id="6269"/>
    <lineage>
        <taxon>Eukaryota</taxon>
        <taxon>Metazoa</taxon>
        <taxon>Ecdysozoa</taxon>
        <taxon>Nematoda</taxon>
        <taxon>Chromadorea</taxon>
        <taxon>Rhabditida</taxon>
        <taxon>Spirurina</taxon>
        <taxon>Ascaridomorpha</taxon>
        <taxon>Ascaridoidea</taxon>
        <taxon>Anisakidae</taxon>
        <taxon>Anisakis</taxon>
        <taxon>Anisakis simplex complex</taxon>
    </lineage>
</organism>
<evidence type="ECO:0000256" key="1">
    <source>
        <dbReference type="ARBA" id="ARBA00004141"/>
    </source>
</evidence>
<feature type="transmembrane region" description="Helical" evidence="6">
    <location>
        <begin position="166"/>
        <end position="186"/>
    </location>
</feature>
<accession>A0A3P6TRD0</accession>
<dbReference type="Pfam" id="PF00654">
    <property type="entry name" value="Voltage_CLC"/>
    <property type="match status" value="1"/>
</dbReference>
<dbReference type="GO" id="GO:0005886">
    <property type="term" value="C:plasma membrane"/>
    <property type="evidence" value="ECO:0007669"/>
    <property type="project" value="TreeGrafter"/>
</dbReference>
<dbReference type="Proteomes" id="UP000267096">
    <property type="component" value="Unassembled WGS sequence"/>
</dbReference>
<proteinExistence type="predicted"/>
<evidence type="ECO:0000256" key="5">
    <source>
        <dbReference type="ARBA" id="ARBA00023136"/>
    </source>
</evidence>
<keyword evidence="3" id="KW-0677">Repeat</keyword>
<dbReference type="EMBL" id="UYRR01036384">
    <property type="protein sequence ID" value="VDK66891.1"/>
    <property type="molecule type" value="Genomic_DNA"/>
</dbReference>
<gene>
    <name evidence="7" type="ORF">ASIM_LOCUS18975</name>
</gene>